<evidence type="ECO:0000313" key="13">
    <source>
        <dbReference type="EMBL" id="SBT53896.1"/>
    </source>
</evidence>
<proteinExistence type="inferred from homology"/>
<evidence type="ECO:0000256" key="2">
    <source>
        <dbReference type="ARBA" id="ARBA00004651"/>
    </source>
</evidence>
<feature type="transmembrane region" description="Helical" evidence="10">
    <location>
        <begin position="73"/>
        <end position="93"/>
    </location>
</feature>
<dbReference type="GO" id="GO:0005315">
    <property type="term" value="F:phosphate transmembrane transporter activity"/>
    <property type="evidence" value="ECO:0007669"/>
    <property type="project" value="InterPro"/>
</dbReference>
<keyword evidence="7 10" id="KW-0812">Transmembrane</keyword>
<dbReference type="Proteomes" id="UP000198765">
    <property type="component" value="Chromosome I"/>
</dbReference>
<evidence type="ECO:0000256" key="7">
    <source>
        <dbReference type="ARBA" id="ARBA00022692"/>
    </source>
</evidence>
<dbReference type="InterPro" id="IPR051408">
    <property type="entry name" value="Phosphate_transprt_permease"/>
</dbReference>
<dbReference type="OrthoDB" id="9775069at2"/>
<dbReference type="InterPro" id="IPR035906">
    <property type="entry name" value="MetI-like_sf"/>
</dbReference>
<dbReference type="PROSITE" id="PS50928">
    <property type="entry name" value="ABC_TM1"/>
    <property type="match status" value="1"/>
</dbReference>
<evidence type="ECO:0000256" key="9">
    <source>
        <dbReference type="ARBA" id="ARBA00023136"/>
    </source>
</evidence>
<evidence type="ECO:0000256" key="5">
    <source>
        <dbReference type="ARBA" id="ARBA00022475"/>
    </source>
</evidence>
<dbReference type="PANTHER" id="PTHR42922">
    <property type="entry name" value="PHOSPHATE TRANSPORT SYSTEM PERMEASE PROTEIN PSTA"/>
    <property type="match status" value="1"/>
</dbReference>
<dbReference type="AlphaFoldDB" id="A0A1A9ABM3"/>
<protein>
    <recommendedName>
        <fullName evidence="10">Phosphate transport system permease protein PstA</fullName>
    </recommendedName>
</protein>
<name>A0A1A9ABM3_9ACTN</name>
<comment type="function">
    <text evidence="1">Part of the binding-protein-dependent transport system for phosphate; probably responsible for the translocation of the substrate across the membrane.</text>
</comment>
<dbReference type="GO" id="GO:0035435">
    <property type="term" value="P:phosphate ion transmembrane transport"/>
    <property type="evidence" value="ECO:0007669"/>
    <property type="project" value="InterPro"/>
</dbReference>
<reference evidence="13 14" key="1">
    <citation type="submission" date="2016-06" db="EMBL/GenBank/DDBJ databases">
        <authorList>
            <person name="Kjaerup R.B."/>
            <person name="Dalgaard T.S."/>
            <person name="Juul-Madsen H.R."/>
        </authorList>
    </citation>
    <scope>NUCLEOTIDE SEQUENCE [LARGE SCALE GENOMIC DNA]</scope>
    <source>
        <strain evidence="13 14">DSM 45248</strain>
    </source>
</reference>
<comment type="subcellular location">
    <subcellularLocation>
        <location evidence="2 10">Cell membrane</location>
        <topology evidence="2 10">Multi-pass membrane protein</topology>
    </subcellularLocation>
</comment>
<feature type="region of interest" description="Disordered" evidence="11">
    <location>
        <begin position="440"/>
        <end position="466"/>
    </location>
</feature>
<dbReference type="CDD" id="cd06261">
    <property type="entry name" value="TM_PBP2"/>
    <property type="match status" value="1"/>
</dbReference>
<feature type="domain" description="ABC transmembrane type-1" evidence="12">
    <location>
        <begin position="192"/>
        <end position="414"/>
    </location>
</feature>
<sequence length="466" mass="49165">MAGLTPAETSTAYAEDAVAQRTDEVDPTSRRARHAAEPDDDAARRPTTTIPAPPAESDVPARPRAIGGTGEGGAFPVLAAAAAAVGFTALLFYQLAPLSGALGLVVVGYLSFLVFYTVLVSYENPGPAVRAKVASVIVPSLGFVLLAALVLVVGYVLIRGWESLKHLNFVTQDMSFAGPLDPLTVGGIVHAAIGTLEQIAICLAITIPAGIICAVFLSEFPGTFSRFVRTIVEAMTALPSIVAGLFVYLSYILIWGHWVETHLSERWQWLAPGKSGFAASLALSIMTLPIIVRAADVVLRLVPGHLREASYALGASHWRTVWQVVLPTARSGLATAVILGTARGIGETSPVLLTAGFAASVNLNPFSGPQVSLPLFTFDSVKSPEPSMVARGFGAGAALMLLVLLLFVLARVLGGRGAGNLSKRQLRRRMVASYRDARRFAERSRSRSVVPDSAPAPGGDSEERHV</sequence>
<evidence type="ECO:0000256" key="1">
    <source>
        <dbReference type="ARBA" id="ARBA00003510"/>
    </source>
</evidence>
<dbReference type="InterPro" id="IPR000515">
    <property type="entry name" value="MetI-like"/>
</dbReference>
<feature type="compositionally biased region" description="Basic and acidic residues" evidence="11">
    <location>
        <begin position="21"/>
        <end position="44"/>
    </location>
</feature>
<dbReference type="Gene3D" id="1.10.3720.10">
    <property type="entry name" value="MetI-like"/>
    <property type="match status" value="1"/>
</dbReference>
<evidence type="ECO:0000313" key="14">
    <source>
        <dbReference type="Proteomes" id="UP000198765"/>
    </source>
</evidence>
<evidence type="ECO:0000256" key="11">
    <source>
        <dbReference type="SAM" id="MobiDB-lite"/>
    </source>
</evidence>
<feature type="transmembrane region" description="Helical" evidence="10">
    <location>
        <begin position="134"/>
        <end position="158"/>
    </location>
</feature>
<dbReference type="GO" id="GO:0005886">
    <property type="term" value="C:plasma membrane"/>
    <property type="evidence" value="ECO:0007669"/>
    <property type="project" value="UniProtKB-SubCell"/>
</dbReference>
<feature type="transmembrane region" description="Helical" evidence="10">
    <location>
        <begin position="277"/>
        <end position="295"/>
    </location>
</feature>
<keyword evidence="5 10" id="KW-1003">Cell membrane</keyword>
<keyword evidence="8 10" id="KW-1133">Transmembrane helix</keyword>
<dbReference type="PANTHER" id="PTHR42922:SF1">
    <property type="entry name" value="PHOSPHATE TRANSPORT SYSTEM PERMEASE PROTEIN PSTA"/>
    <property type="match status" value="1"/>
</dbReference>
<feature type="transmembrane region" description="Helical" evidence="10">
    <location>
        <begin position="393"/>
        <end position="414"/>
    </location>
</feature>
<feature type="transmembrane region" description="Helical" evidence="10">
    <location>
        <begin position="100"/>
        <end position="122"/>
    </location>
</feature>
<evidence type="ECO:0000256" key="3">
    <source>
        <dbReference type="ARBA" id="ARBA00007069"/>
    </source>
</evidence>
<gene>
    <name evidence="13" type="ORF">GA0070621_5056</name>
</gene>
<dbReference type="Pfam" id="PF00528">
    <property type="entry name" value="BPD_transp_1"/>
    <property type="match status" value="1"/>
</dbReference>
<keyword evidence="6" id="KW-0592">Phosphate transport</keyword>
<evidence type="ECO:0000256" key="8">
    <source>
        <dbReference type="ARBA" id="ARBA00022989"/>
    </source>
</evidence>
<feature type="region of interest" description="Disordered" evidence="11">
    <location>
        <begin position="1"/>
        <end position="65"/>
    </location>
</feature>
<organism evidence="13 14">
    <name type="scientific">Micromonospora narathiwatensis</name>
    <dbReference type="NCBI Taxonomy" id="299146"/>
    <lineage>
        <taxon>Bacteria</taxon>
        <taxon>Bacillati</taxon>
        <taxon>Actinomycetota</taxon>
        <taxon>Actinomycetes</taxon>
        <taxon>Micromonosporales</taxon>
        <taxon>Micromonosporaceae</taxon>
        <taxon>Micromonospora</taxon>
    </lineage>
</organism>
<comment type="similarity">
    <text evidence="3 10">Belongs to the binding-protein-dependent transport system permease family. CysTW subfamily.</text>
</comment>
<feature type="transmembrane region" description="Helical" evidence="10">
    <location>
        <begin position="199"/>
        <end position="217"/>
    </location>
</feature>
<dbReference type="EMBL" id="LT594324">
    <property type="protein sequence ID" value="SBT53896.1"/>
    <property type="molecule type" value="Genomic_DNA"/>
</dbReference>
<keyword evidence="9 10" id="KW-0472">Membrane</keyword>
<keyword evidence="14" id="KW-1185">Reference proteome</keyword>
<evidence type="ECO:0000256" key="6">
    <source>
        <dbReference type="ARBA" id="ARBA00022592"/>
    </source>
</evidence>
<evidence type="ECO:0000256" key="4">
    <source>
        <dbReference type="ARBA" id="ARBA00022448"/>
    </source>
</evidence>
<evidence type="ECO:0000259" key="12">
    <source>
        <dbReference type="PROSITE" id="PS50928"/>
    </source>
</evidence>
<dbReference type="InterPro" id="IPR005672">
    <property type="entry name" value="Phosphate_PstA"/>
</dbReference>
<keyword evidence="4" id="KW-0813">Transport</keyword>
<accession>A0A1A9ABM3</accession>
<dbReference type="NCBIfam" id="TIGR00974">
    <property type="entry name" value="3a0107s02c"/>
    <property type="match status" value="1"/>
</dbReference>
<dbReference type="PATRIC" id="fig|299146.4.peg.5218"/>
<evidence type="ECO:0000256" key="10">
    <source>
        <dbReference type="RuleBase" id="RU363043"/>
    </source>
</evidence>
<feature type="transmembrane region" description="Helical" evidence="10">
    <location>
        <begin position="237"/>
        <end position="256"/>
    </location>
</feature>
<dbReference type="SUPFAM" id="SSF161098">
    <property type="entry name" value="MetI-like"/>
    <property type="match status" value="1"/>
</dbReference>